<feature type="signal peptide" evidence="1">
    <location>
        <begin position="1"/>
        <end position="26"/>
    </location>
</feature>
<evidence type="ECO:0000313" key="3">
    <source>
        <dbReference type="EnsemblMetazoa" id="CapteP216338"/>
    </source>
</evidence>
<evidence type="ECO:0000313" key="2">
    <source>
        <dbReference type="EMBL" id="ELT88626.1"/>
    </source>
</evidence>
<dbReference type="EnsemblMetazoa" id="CapteT216338">
    <property type="protein sequence ID" value="CapteP216338"/>
    <property type="gene ID" value="CapteG216338"/>
</dbReference>
<dbReference type="EMBL" id="AMQN01015292">
    <property type="status" value="NOT_ANNOTATED_CDS"/>
    <property type="molecule type" value="Genomic_DNA"/>
</dbReference>
<reference evidence="4" key="1">
    <citation type="submission" date="2012-12" db="EMBL/GenBank/DDBJ databases">
        <authorList>
            <person name="Hellsten U."/>
            <person name="Grimwood J."/>
            <person name="Chapman J.A."/>
            <person name="Shapiro H."/>
            <person name="Aerts A."/>
            <person name="Otillar R.P."/>
            <person name="Terry A.Y."/>
            <person name="Boore J.L."/>
            <person name="Simakov O."/>
            <person name="Marletaz F."/>
            <person name="Cho S.-J."/>
            <person name="Edsinger-Gonzales E."/>
            <person name="Havlak P."/>
            <person name="Kuo D.-H."/>
            <person name="Larsson T."/>
            <person name="Lv J."/>
            <person name="Arendt D."/>
            <person name="Savage R."/>
            <person name="Osoegawa K."/>
            <person name="de Jong P."/>
            <person name="Lindberg D.R."/>
            <person name="Seaver E.C."/>
            <person name="Weisblat D.A."/>
            <person name="Putnam N.H."/>
            <person name="Grigoriev I.V."/>
            <person name="Rokhsar D.S."/>
        </authorList>
    </citation>
    <scope>NUCLEOTIDE SEQUENCE</scope>
    <source>
        <strain evidence="4">I ESC-2004</strain>
    </source>
</reference>
<gene>
    <name evidence="2" type="ORF">CAPTEDRAFT_216338</name>
</gene>
<name>R7TC06_CAPTE</name>
<proteinExistence type="predicted"/>
<dbReference type="AlphaFoldDB" id="R7TC06"/>
<dbReference type="EMBL" id="KB311768">
    <property type="protein sequence ID" value="ELT88626.1"/>
    <property type="molecule type" value="Genomic_DNA"/>
</dbReference>
<keyword evidence="4" id="KW-1185">Reference proteome</keyword>
<dbReference type="Proteomes" id="UP000014760">
    <property type="component" value="Unassembled WGS sequence"/>
</dbReference>
<reference evidence="2 4" key="2">
    <citation type="journal article" date="2013" name="Nature">
        <title>Insights into bilaterian evolution from three spiralian genomes.</title>
        <authorList>
            <person name="Simakov O."/>
            <person name="Marletaz F."/>
            <person name="Cho S.J."/>
            <person name="Edsinger-Gonzales E."/>
            <person name="Havlak P."/>
            <person name="Hellsten U."/>
            <person name="Kuo D.H."/>
            <person name="Larsson T."/>
            <person name="Lv J."/>
            <person name="Arendt D."/>
            <person name="Savage R."/>
            <person name="Osoegawa K."/>
            <person name="de Jong P."/>
            <person name="Grimwood J."/>
            <person name="Chapman J.A."/>
            <person name="Shapiro H."/>
            <person name="Aerts A."/>
            <person name="Otillar R.P."/>
            <person name="Terry A.Y."/>
            <person name="Boore J.L."/>
            <person name="Grigoriev I.V."/>
            <person name="Lindberg D.R."/>
            <person name="Seaver E.C."/>
            <person name="Weisblat D.A."/>
            <person name="Putnam N.H."/>
            <person name="Rokhsar D.S."/>
        </authorList>
    </citation>
    <scope>NUCLEOTIDE SEQUENCE</scope>
    <source>
        <strain evidence="2 4">I ESC-2004</strain>
    </source>
</reference>
<evidence type="ECO:0000313" key="4">
    <source>
        <dbReference type="Proteomes" id="UP000014760"/>
    </source>
</evidence>
<dbReference type="OrthoDB" id="1879688at2759"/>
<evidence type="ECO:0000256" key="1">
    <source>
        <dbReference type="SAM" id="SignalP"/>
    </source>
</evidence>
<keyword evidence="1" id="KW-0732">Signal</keyword>
<feature type="chain" id="PRO_5008786852" description="Alpha-macroglobulin-like TED domain-containing protein" evidence="1">
    <location>
        <begin position="27"/>
        <end position="306"/>
    </location>
</feature>
<dbReference type="HOGENOM" id="CLU_064158_0_0_1"/>
<organism evidence="2">
    <name type="scientific">Capitella teleta</name>
    <name type="common">Polychaete worm</name>
    <dbReference type="NCBI Taxonomy" id="283909"/>
    <lineage>
        <taxon>Eukaryota</taxon>
        <taxon>Metazoa</taxon>
        <taxon>Spiralia</taxon>
        <taxon>Lophotrochozoa</taxon>
        <taxon>Annelida</taxon>
        <taxon>Polychaeta</taxon>
        <taxon>Sedentaria</taxon>
        <taxon>Scolecida</taxon>
        <taxon>Capitellidae</taxon>
        <taxon>Capitella</taxon>
    </lineage>
</organism>
<evidence type="ECO:0008006" key="5">
    <source>
        <dbReference type="Google" id="ProtNLM"/>
    </source>
</evidence>
<sequence length="306" mass="33935">MINVAMFFVVIGALTSVCLFASSADGRLFDGLLEDASDKGCAFIAAHISDDGRYNISGSTEDLYSYFKLPLTLFTCGRLREANLVLDYIKCNFLQPDGDFKTSADLKSESPEASFLYTYSNVFIVLAAHRMERYDVAAPGLEYLQQYFTDFPSYGPPSEGYTATHPMTTANIGLLALTVGAAFLASYYRATGKEVYLKLAKNLLYFLGSCHENIYALKTTTQKFAVAASLVGTITGDRDINAMAERASAFLLDGLNEDGTFFDPAIRSPLIVEAQTIKYMGSEKTRRNKRTQRRLFLQVAKPLKYY</sequence>
<accession>R7TC06</accession>
<protein>
    <recommendedName>
        <fullName evidence="5">Alpha-macroglobulin-like TED domain-containing protein</fullName>
    </recommendedName>
</protein>
<reference evidence="3" key="3">
    <citation type="submission" date="2015-06" db="UniProtKB">
        <authorList>
            <consortium name="EnsemblMetazoa"/>
        </authorList>
    </citation>
    <scope>IDENTIFICATION</scope>
</reference>